<dbReference type="Proteomes" id="UP001148662">
    <property type="component" value="Unassembled WGS sequence"/>
</dbReference>
<sequence>MSFYSGIIRGWSKLDGSSRRPAPKNMTGVKNLRVYIALAALPEMKLGPGAPAMPEPGHRSHKNALSVRPKRGRKLNGITLAESDPVDNAIYDFMRCHMPTRPLDVAEPDTATGEGLTVPCSDQSFYVPPKVLGQPSDLNRITKWVYDYPLATVQRIMHLTFGQTRQWEFSEPVSDIDHHLVKTITWDYIIQDGMAAESSLVVIVQPPWIASAKDLESFVKCDKLPPLDATKDHNSPFNEFENNSQRLWAKIWDICSRRRCHHWVLTTYWGWVFGVFSPGRAYAQVCPIRAFDDTEPTVMEHLLYWVALSMDLNEREEVQFGVDGVEDIVMDDDATEVPEEPFYRLLPPPRSESSWSAATRRPGTLFEDRGAGLSDIEDDDEADEAEVAQMLFFSMGNASQEKVVIPTEEHAALVRENIANWRAQLAQGGNQVTSYHVYAIPGRSPYATLSTVSSSTVSSATSVVKDLGGTAQGSWLSSQPEAIPEE</sequence>
<comment type="caution">
    <text evidence="1">The sequence shown here is derived from an EMBL/GenBank/DDBJ whole genome shotgun (WGS) entry which is preliminary data.</text>
</comment>
<dbReference type="EMBL" id="JANHOG010001129">
    <property type="protein sequence ID" value="KAJ3543369.1"/>
    <property type="molecule type" value="Genomic_DNA"/>
</dbReference>
<organism evidence="1 2">
    <name type="scientific">Phlebia brevispora</name>
    <dbReference type="NCBI Taxonomy" id="194682"/>
    <lineage>
        <taxon>Eukaryota</taxon>
        <taxon>Fungi</taxon>
        <taxon>Dikarya</taxon>
        <taxon>Basidiomycota</taxon>
        <taxon>Agaricomycotina</taxon>
        <taxon>Agaricomycetes</taxon>
        <taxon>Polyporales</taxon>
        <taxon>Meruliaceae</taxon>
        <taxon>Phlebia</taxon>
    </lineage>
</organism>
<keyword evidence="2" id="KW-1185">Reference proteome</keyword>
<reference evidence="1" key="1">
    <citation type="submission" date="2022-07" db="EMBL/GenBank/DDBJ databases">
        <title>Genome Sequence of Phlebia brevispora.</title>
        <authorList>
            <person name="Buettner E."/>
        </authorList>
    </citation>
    <scope>NUCLEOTIDE SEQUENCE</scope>
    <source>
        <strain evidence="1">MPL23</strain>
    </source>
</reference>
<accession>A0ACC1SNP4</accession>
<protein>
    <submittedName>
        <fullName evidence="1">Uncharacterized protein</fullName>
    </submittedName>
</protein>
<evidence type="ECO:0000313" key="1">
    <source>
        <dbReference type="EMBL" id="KAJ3543369.1"/>
    </source>
</evidence>
<gene>
    <name evidence="1" type="ORF">NM688_g5862</name>
</gene>
<evidence type="ECO:0000313" key="2">
    <source>
        <dbReference type="Proteomes" id="UP001148662"/>
    </source>
</evidence>
<name>A0ACC1SNP4_9APHY</name>
<proteinExistence type="predicted"/>